<organism evidence="1 2">
    <name type="scientific">macacine betaherpesvirus 8</name>
    <dbReference type="NCBI Taxonomy" id="2560567"/>
    <lineage>
        <taxon>Viruses</taxon>
        <taxon>Duplodnaviria</taxon>
        <taxon>Heunggongvirae</taxon>
        <taxon>Peploviricota</taxon>
        <taxon>Herviviricetes</taxon>
        <taxon>Herpesvirales</taxon>
        <taxon>Orthoherpesviridae</taxon>
        <taxon>Betaherpesvirinae</taxon>
        <taxon>Cytomegalovirus</taxon>
        <taxon>Cytomegalovirus macacinebeta8</taxon>
    </lineage>
</organism>
<dbReference type="EMBL" id="JN227533">
    <property type="protein sequence ID" value="AEQ32122.1"/>
    <property type="molecule type" value="Genomic_DNA"/>
</dbReference>
<evidence type="ECO:0000313" key="1">
    <source>
        <dbReference type="EMBL" id="AEQ32122.1"/>
    </source>
</evidence>
<keyword evidence="2" id="KW-1185">Reference proteome</keyword>
<accession>G8H148</accession>
<name>G8H148_9BETA</name>
<reference evidence="1 2" key="1">
    <citation type="journal article" date="2011" name="J. Virol.">
        <title>Genomic sequencing and characterization of cynomolgus macaque cytomegalovirus.</title>
        <authorList>
            <person name="Marsh A.K."/>
            <person name="Willer D.O."/>
            <person name="Ambagala A.P."/>
            <person name="Dzamba M."/>
            <person name="Chan J.K."/>
            <person name="Pilon R."/>
            <person name="Fournier J."/>
            <person name="Sandstrom P."/>
            <person name="Brudno M."/>
            <person name="Macdonald K.S."/>
        </authorList>
    </citation>
    <scope>NUCLEOTIDE SEQUENCE [LARGE SCALE GENOMIC DNA]</scope>
    <source>
        <strain evidence="1 2">Ottawa</strain>
    </source>
</reference>
<dbReference type="Proteomes" id="UP000174965">
    <property type="component" value="Segment"/>
</dbReference>
<gene>
    <name evidence="1" type="ORF">cy45</name>
</gene>
<evidence type="ECO:0000313" key="2">
    <source>
        <dbReference type="Proteomes" id="UP000174965"/>
    </source>
</evidence>
<protein>
    <submittedName>
        <fullName evidence="1">Uncharacterized protein</fullName>
    </submittedName>
</protein>
<proteinExistence type="predicted"/>
<sequence>MFLPCHRRKKSKCVSVLALARANVTCTRCCVSDSSWTAPTTSTGVGMWRNIVTPSCHSSGRRTIMCWWPMLRIWKCRLSPYGACKGLAMVVNPFCFWGSLKGKGIKHFFSGSRFSAEILALCMWRWWVRSASRA</sequence>